<keyword evidence="10" id="KW-1185">Reference proteome</keyword>
<dbReference type="InterPro" id="IPR011990">
    <property type="entry name" value="TPR-like_helical_dom_sf"/>
</dbReference>
<evidence type="ECO:0000256" key="8">
    <source>
        <dbReference type="SAM" id="MobiDB-lite"/>
    </source>
</evidence>
<dbReference type="Pfam" id="PF10345">
    <property type="entry name" value="Cohesin_load"/>
    <property type="match status" value="1"/>
</dbReference>
<dbReference type="AlphaFoldDB" id="A0A072Q1A1"/>
<keyword evidence="4" id="KW-0498">Mitosis</keyword>
<keyword evidence="7" id="KW-0131">Cell cycle</keyword>
<proteinExistence type="inferred from homology"/>
<dbReference type="STRING" id="1182545.A0A072Q1A1"/>
<keyword evidence="3" id="KW-0132">Cell division</keyword>
<dbReference type="InterPro" id="IPR019440">
    <property type="entry name" value="MAU2"/>
</dbReference>
<feature type="region of interest" description="Disordered" evidence="8">
    <location>
        <begin position="1"/>
        <end position="39"/>
    </location>
</feature>
<evidence type="ECO:0000256" key="1">
    <source>
        <dbReference type="ARBA" id="ARBA00004123"/>
    </source>
</evidence>
<comment type="subcellular location">
    <subcellularLocation>
        <location evidence="1">Nucleus</location>
    </subcellularLocation>
</comment>
<keyword evidence="6" id="KW-0539">Nucleus</keyword>
<protein>
    <recommendedName>
        <fullName evidence="11">Cohesin loading factor</fullName>
    </recommendedName>
</protein>
<evidence type="ECO:0000256" key="6">
    <source>
        <dbReference type="ARBA" id="ARBA00023242"/>
    </source>
</evidence>
<accession>A0A072Q1A1</accession>
<evidence type="ECO:0000256" key="5">
    <source>
        <dbReference type="ARBA" id="ARBA00022829"/>
    </source>
</evidence>
<dbReference type="GO" id="GO:0005634">
    <property type="term" value="C:nucleus"/>
    <property type="evidence" value="ECO:0007669"/>
    <property type="project" value="UniProtKB-SubCell"/>
</dbReference>
<evidence type="ECO:0000313" key="10">
    <source>
        <dbReference type="Proteomes" id="UP000027920"/>
    </source>
</evidence>
<dbReference type="Proteomes" id="UP000027920">
    <property type="component" value="Unassembled WGS sequence"/>
</dbReference>
<evidence type="ECO:0000256" key="3">
    <source>
        <dbReference type="ARBA" id="ARBA00022618"/>
    </source>
</evidence>
<feature type="compositionally biased region" description="Polar residues" evidence="8">
    <location>
        <begin position="29"/>
        <end position="39"/>
    </location>
</feature>
<dbReference type="SUPFAM" id="SSF48452">
    <property type="entry name" value="TPR-like"/>
    <property type="match status" value="1"/>
</dbReference>
<dbReference type="GO" id="GO:0051301">
    <property type="term" value="P:cell division"/>
    <property type="evidence" value="ECO:0007669"/>
    <property type="project" value="UniProtKB-KW"/>
</dbReference>
<evidence type="ECO:0000313" key="9">
    <source>
        <dbReference type="EMBL" id="KEF61675.1"/>
    </source>
</evidence>
<dbReference type="GO" id="GO:0007064">
    <property type="term" value="P:mitotic sister chromatid cohesion"/>
    <property type="evidence" value="ECO:0007669"/>
    <property type="project" value="InterPro"/>
</dbReference>
<dbReference type="GeneID" id="25278181"/>
<sequence>MSNQRLPTTVSLEQIQIQPPKPPPPVISHQVQASPPQSKSRILQAVEITTKPKQPTAKTPELQDIPVKTDLLEPEYPTLLCALADDYLSIARKLPEVTDEYQELVALALGCLESALANLKLQPLREAQASLRYAQVLYEETENYDEAETQLTKAIELCERHKFVDLKYEMQLLLSKVLYQSKPKAALRDIQRMIDDIQAYRHTAWQYLFRFQHVMFSLASSSFGDAHNATTQLEKISNLARQNSDSVILAFAAVIEALLHLSSSSQDAITATQSALAKARALQLNPDVEAIPQMTIVMEFIDLASSVQECNIVQTEQKRKILHDVLYDAIGNTNWRADGLIHLPISKRSLAGVHVSTSGHIFEKNGRYFMGFLWLLKEEAEALGFLFSADSAAHKNGHDGKAEKYAKSGLALVRGWQQPLLSEIYEQSDRSFIGHKLLEAQFLCLIAFMLSARGRWEKADKAVTEISQIAESLKGSFPTSMMSGMLYLRGIILQGLGNTTAALAVYQSGPLALVPQQDSAPHEVKIHHRISRAYYPASDATRNFRVLAAMNAAFIIQNPRHPQHHRLSSLLSSIRPIAEGSANKHIKAHYSLMVSILSTTTLTVKQYLKSAMDAGRATGSAMTTALALIYMQQKMFKGTVDEQALKCARAATHQARRWGDPMWTHVAAGLEAESLEINGLTEEAMKKKIEAESLWDGLPELVKNV</sequence>
<evidence type="ECO:0008006" key="11">
    <source>
        <dbReference type="Google" id="ProtNLM"/>
    </source>
</evidence>
<evidence type="ECO:0000256" key="2">
    <source>
        <dbReference type="ARBA" id="ARBA00008585"/>
    </source>
</evidence>
<comment type="similarity">
    <text evidence="2">Belongs to the SCC4/mau-2 family.</text>
</comment>
<feature type="compositionally biased region" description="Polar residues" evidence="8">
    <location>
        <begin position="1"/>
        <end position="13"/>
    </location>
</feature>
<dbReference type="OrthoDB" id="5565328at2759"/>
<name>A0A072Q1A1_9EURO</name>
<keyword evidence="5" id="KW-0159">Chromosome partition</keyword>
<dbReference type="Gene3D" id="1.25.40.10">
    <property type="entry name" value="Tetratricopeptide repeat domain"/>
    <property type="match status" value="1"/>
</dbReference>
<dbReference type="PANTHER" id="PTHR21394">
    <property type="entry name" value="MAU2 CHROMATID COHESION FACTOR HOMOLOG"/>
    <property type="match status" value="1"/>
</dbReference>
<dbReference type="RefSeq" id="XP_013264265.1">
    <property type="nucleotide sequence ID" value="XM_013408811.1"/>
</dbReference>
<evidence type="ECO:0000256" key="7">
    <source>
        <dbReference type="ARBA" id="ARBA00023306"/>
    </source>
</evidence>
<reference evidence="9 10" key="1">
    <citation type="submission" date="2013-03" db="EMBL/GenBank/DDBJ databases">
        <title>The Genome Sequence of Exophiala aquamarina CBS 119918.</title>
        <authorList>
            <consortium name="The Broad Institute Genomics Platform"/>
            <person name="Cuomo C."/>
            <person name="de Hoog S."/>
            <person name="Gorbushina A."/>
            <person name="Walker B."/>
            <person name="Young S.K."/>
            <person name="Zeng Q."/>
            <person name="Gargeya S."/>
            <person name="Fitzgerald M."/>
            <person name="Haas B."/>
            <person name="Abouelleil A."/>
            <person name="Allen A.W."/>
            <person name="Alvarado L."/>
            <person name="Arachchi H.M."/>
            <person name="Berlin A.M."/>
            <person name="Chapman S.B."/>
            <person name="Gainer-Dewar J."/>
            <person name="Goldberg J."/>
            <person name="Griggs A."/>
            <person name="Gujja S."/>
            <person name="Hansen M."/>
            <person name="Howarth C."/>
            <person name="Imamovic A."/>
            <person name="Ireland A."/>
            <person name="Larimer J."/>
            <person name="McCowan C."/>
            <person name="Murphy C."/>
            <person name="Pearson M."/>
            <person name="Poon T.W."/>
            <person name="Priest M."/>
            <person name="Roberts A."/>
            <person name="Saif S."/>
            <person name="Shea T."/>
            <person name="Sisk P."/>
            <person name="Sykes S."/>
            <person name="Wortman J."/>
            <person name="Nusbaum C."/>
            <person name="Birren B."/>
        </authorList>
    </citation>
    <scope>NUCLEOTIDE SEQUENCE [LARGE SCALE GENOMIC DNA]</scope>
    <source>
        <strain evidence="9 10">CBS 119918</strain>
    </source>
</reference>
<dbReference type="VEuPathDB" id="FungiDB:A1O9_03243"/>
<gene>
    <name evidence="9" type="ORF">A1O9_03243</name>
</gene>
<dbReference type="GO" id="GO:0007059">
    <property type="term" value="P:chromosome segregation"/>
    <property type="evidence" value="ECO:0007669"/>
    <property type="project" value="UniProtKB-KW"/>
</dbReference>
<organism evidence="9 10">
    <name type="scientific">Exophiala aquamarina CBS 119918</name>
    <dbReference type="NCBI Taxonomy" id="1182545"/>
    <lineage>
        <taxon>Eukaryota</taxon>
        <taxon>Fungi</taxon>
        <taxon>Dikarya</taxon>
        <taxon>Ascomycota</taxon>
        <taxon>Pezizomycotina</taxon>
        <taxon>Eurotiomycetes</taxon>
        <taxon>Chaetothyriomycetidae</taxon>
        <taxon>Chaetothyriales</taxon>
        <taxon>Herpotrichiellaceae</taxon>
        <taxon>Exophiala</taxon>
    </lineage>
</organism>
<dbReference type="HOGENOM" id="CLU_006541_2_0_1"/>
<dbReference type="EMBL" id="AMGV01000002">
    <property type="protein sequence ID" value="KEF61675.1"/>
    <property type="molecule type" value="Genomic_DNA"/>
</dbReference>
<comment type="caution">
    <text evidence="9">The sequence shown here is derived from an EMBL/GenBank/DDBJ whole genome shotgun (WGS) entry which is preliminary data.</text>
</comment>
<evidence type="ECO:0000256" key="4">
    <source>
        <dbReference type="ARBA" id="ARBA00022776"/>
    </source>
</evidence>